<protein>
    <submittedName>
        <fullName evidence="3">SAM-dependent DNA methyltransferase</fullName>
    </submittedName>
</protein>
<name>A0A736I1M8_SALHO</name>
<dbReference type="InterPro" id="IPR003356">
    <property type="entry name" value="DNA_methylase_A-5"/>
</dbReference>
<feature type="domain" description="DNA methylase adenine-specific" evidence="2">
    <location>
        <begin position="99"/>
        <end position="202"/>
    </location>
</feature>
<dbReference type="InterPro" id="IPR029063">
    <property type="entry name" value="SAM-dependent_MTases_sf"/>
</dbReference>
<reference evidence="3" key="1">
    <citation type="journal article" date="2018" name="Genome Biol.">
        <title>SKESA: strategic k-mer extension for scrupulous assemblies.</title>
        <authorList>
            <person name="Souvorov A."/>
            <person name="Agarwala R."/>
            <person name="Lipman D.J."/>
        </authorList>
    </citation>
    <scope>NUCLEOTIDE SEQUENCE</scope>
    <source>
        <strain evidence="3">166-88</strain>
    </source>
</reference>
<gene>
    <name evidence="3" type="ORF">GND75_002443</name>
</gene>
<dbReference type="GO" id="GO:0003677">
    <property type="term" value="F:DNA binding"/>
    <property type="evidence" value="ECO:0007669"/>
    <property type="project" value="InterPro"/>
</dbReference>
<comment type="similarity">
    <text evidence="1">Belongs to the N(4)/N(6)-methyltransferase family.</text>
</comment>
<dbReference type="AlphaFoldDB" id="A0A736I1M8"/>
<reference evidence="3" key="2">
    <citation type="submission" date="2018-07" db="EMBL/GenBank/DDBJ databases">
        <authorList>
            <consortium name="NCBI Pathogen Detection Project"/>
        </authorList>
    </citation>
    <scope>NUCLEOTIDE SEQUENCE</scope>
    <source>
        <strain evidence="3">166-88</strain>
    </source>
</reference>
<keyword evidence="3" id="KW-0489">Methyltransferase</keyword>
<sequence>MENHNSHIAEFISLFNQTARYHRRYEVFRDFVQMAACALHNGIVHSPELENEYLAIVKRHQREDVERLSQLLGILVLGLSVTPGDFLGRVFMTLELGESQRGQFFTPYDVSRMMAKMTLTGIDKVMAGKPFITVSEPACGAGGMAIALAEEFVAAGYYLQRQFFVVCVDVDPVAAAMCFIQLTLLGIPAEVITGNSLTLQHTRALRTAAYWLNGWQNRL</sequence>
<dbReference type="EMBL" id="DAASYS010000009">
    <property type="protein sequence ID" value="HAE7580866.1"/>
    <property type="molecule type" value="Genomic_DNA"/>
</dbReference>
<accession>A0A736I1M8</accession>
<organism evidence="3">
    <name type="scientific">Salmonella enterica subsp. houtenae serovar 44:z36[z38]:-</name>
    <dbReference type="NCBI Taxonomy" id="1967609"/>
    <lineage>
        <taxon>Bacteria</taxon>
        <taxon>Pseudomonadati</taxon>
        <taxon>Pseudomonadota</taxon>
        <taxon>Gammaproteobacteria</taxon>
        <taxon>Enterobacterales</taxon>
        <taxon>Enterobacteriaceae</taxon>
        <taxon>Salmonella</taxon>
    </lineage>
</organism>
<comment type="caution">
    <text evidence="3">The sequence shown here is derived from an EMBL/GenBank/DDBJ whole genome shotgun (WGS) entry which is preliminary data.</text>
</comment>
<dbReference type="SUPFAM" id="SSF53335">
    <property type="entry name" value="S-adenosyl-L-methionine-dependent methyltransferases"/>
    <property type="match status" value="1"/>
</dbReference>
<keyword evidence="3" id="KW-0808">Transferase</keyword>
<dbReference type="PRINTS" id="PR00507">
    <property type="entry name" value="N12N6MTFRASE"/>
</dbReference>
<evidence type="ECO:0000259" key="2">
    <source>
        <dbReference type="Pfam" id="PF02384"/>
    </source>
</evidence>
<dbReference type="Pfam" id="PF02384">
    <property type="entry name" value="N6_Mtase"/>
    <property type="match status" value="1"/>
</dbReference>
<dbReference type="Gene3D" id="3.40.50.150">
    <property type="entry name" value="Vaccinia Virus protein VP39"/>
    <property type="match status" value="1"/>
</dbReference>
<dbReference type="GO" id="GO:0032259">
    <property type="term" value="P:methylation"/>
    <property type="evidence" value="ECO:0007669"/>
    <property type="project" value="UniProtKB-KW"/>
</dbReference>
<evidence type="ECO:0000256" key="1">
    <source>
        <dbReference type="ARBA" id="ARBA00006594"/>
    </source>
</evidence>
<dbReference type="GO" id="GO:0008170">
    <property type="term" value="F:N-methyltransferase activity"/>
    <property type="evidence" value="ECO:0007669"/>
    <property type="project" value="InterPro"/>
</dbReference>
<proteinExistence type="inferred from homology"/>
<evidence type="ECO:0000313" key="3">
    <source>
        <dbReference type="EMBL" id="HAE7580866.1"/>
    </source>
</evidence>